<evidence type="ECO:0000313" key="2">
    <source>
        <dbReference type="Proteomes" id="UP001345963"/>
    </source>
</evidence>
<sequence length="107" mass="12299">MGCSSSCIYIEVIVKKIQKGENRKTSVGSLFLLVCIRSYLVQQRLHSLKQTYDWMVKFLHFYAQQLTISSLREREGEGSQGAGCQLRVCVCVCVCVRVRMFKQRGKQ</sequence>
<protein>
    <submittedName>
        <fullName evidence="1">Uncharacterized protein</fullName>
    </submittedName>
</protein>
<accession>A0ABU7AF49</accession>
<comment type="caution">
    <text evidence="1">The sequence shown here is derived from an EMBL/GenBank/DDBJ whole genome shotgun (WGS) entry which is preliminary data.</text>
</comment>
<keyword evidence="2" id="KW-1185">Reference proteome</keyword>
<dbReference type="EMBL" id="JAHUTI010012431">
    <property type="protein sequence ID" value="MED6236643.1"/>
    <property type="molecule type" value="Genomic_DNA"/>
</dbReference>
<dbReference type="Proteomes" id="UP001345963">
    <property type="component" value="Unassembled WGS sequence"/>
</dbReference>
<organism evidence="1 2">
    <name type="scientific">Ataeniobius toweri</name>
    <dbReference type="NCBI Taxonomy" id="208326"/>
    <lineage>
        <taxon>Eukaryota</taxon>
        <taxon>Metazoa</taxon>
        <taxon>Chordata</taxon>
        <taxon>Craniata</taxon>
        <taxon>Vertebrata</taxon>
        <taxon>Euteleostomi</taxon>
        <taxon>Actinopterygii</taxon>
        <taxon>Neopterygii</taxon>
        <taxon>Teleostei</taxon>
        <taxon>Neoteleostei</taxon>
        <taxon>Acanthomorphata</taxon>
        <taxon>Ovalentaria</taxon>
        <taxon>Atherinomorphae</taxon>
        <taxon>Cyprinodontiformes</taxon>
        <taxon>Goodeidae</taxon>
        <taxon>Ataeniobius</taxon>
    </lineage>
</organism>
<reference evidence="1 2" key="1">
    <citation type="submission" date="2021-07" db="EMBL/GenBank/DDBJ databases">
        <authorList>
            <person name="Palmer J.M."/>
        </authorList>
    </citation>
    <scope>NUCLEOTIDE SEQUENCE [LARGE SCALE GENOMIC DNA]</scope>
    <source>
        <strain evidence="1 2">AT_MEX2019</strain>
        <tissue evidence="1">Muscle</tissue>
    </source>
</reference>
<proteinExistence type="predicted"/>
<gene>
    <name evidence="1" type="ORF">ATANTOWER_012128</name>
</gene>
<evidence type="ECO:0000313" key="1">
    <source>
        <dbReference type="EMBL" id="MED6236643.1"/>
    </source>
</evidence>
<name>A0ABU7AF49_9TELE</name>